<dbReference type="PATRIC" id="fig|1379739.3.peg.2469"/>
<keyword evidence="1" id="KW-0472">Membrane</keyword>
<evidence type="ECO:0000256" key="1">
    <source>
        <dbReference type="SAM" id="Phobius"/>
    </source>
</evidence>
<evidence type="ECO:0000313" key="3">
    <source>
        <dbReference type="Proteomes" id="UP000032250"/>
    </source>
</evidence>
<gene>
    <name evidence="2" type="ORF">N495_10510</name>
</gene>
<feature type="transmembrane region" description="Helical" evidence="1">
    <location>
        <begin position="181"/>
        <end position="198"/>
    </location>
</feature>
<dbReference type="Proteomes" id="UP000032250">
    <property type="component" value="Unassembled WGS sequence"/>
</dbReference>
<accession>A0A0D1BW40</accession>
<dbReference type="EMBL" id="JXSU01000007">
    <property type="protein sequence ID" value="KIS24002.1"/>
    <property type="molecule type" value="Genomic_DNA"/>
</dbReference>
<name>A0A0D1BW40_CLOBO</name>
<feature type="transmembrane region" description="Helical" evidence="1">
    <location>
        <begin position="104"/>
        <end position="123"/>
    </location>
</feature>
<sequence length="269" mass="30877">MSNDTFIKLTSMSITTVISILCLILYMNKNNSLNKELKDKKTSNSRRVQIKKECKNRDYNIKIFVIKVCAFFSVEVTCTADLYAKQLIKESECLNNFIRYSIEGGVIVLIGMLIFSYFMRLIIKCAKILPKNKTKQDLANTFINDYHDVSKRLQEMTVCSYKFAIIVMIIMLSIMGKSNSAINWGIILAGKYIWFGEFDITTIQKKGNKNQYMITYHDIITYSVLTIFTIPLIFSLQYGLKFISNIIFGIASGLMILGIIVIVALRKYL</sequence>
<evidence type="ECO:0000313" key="2">
    <source>
        <dbReference type="EMBL" id="KIS24002.1"/>
    </source>
</evidence>
<dbReference type="AlphaFoldDB" id="A0A0D1BW40"/>
<dbReference type="HOGENOM" id="CLU_1033268_0_0_9"/>
<proteinExistence type="predicted"/>
<feature type="transmembrane region" description="Helical" evidence="1">
    <location>
        <begin position="246"/>
        <end position="265"/>
    </location>
</feature>
<comment type="caution">
    <text evidence="2">The sequence shown here is derived from an EMBL/GenBank/DDBJ whole genome shotgun (WGS) entry which is preliminary data.</text>
</comment>
<feature type="transmembrane region" description="Helical" evidence="1">
    <location>
        <begin position="158"/>
        <end position="175"/>
    </location>
</feature>
<feature type="transmembrane region" description="Helical" evidence="1">
    <location>
        <begin position="6"/>
        <end position="26"/>
    </location>
</feature>
<keyword evidence="1" id="KW-1133">Transmembrane helix</keyword>
<feature type="transmembrane region" description="Helical" evidence="1">
    <location>
        <begin position="219"/>
        <end position="240"/>
    </location>
</feature>
<protein>
    <submittedName>
        <fullName evidence="2">Uncharacterized protein</fullName>
    </submittedName>
</protein>
<organism evidence="2 3">
    <name type="scientific">Clostridium botulinum B2 450</name>
    <dbReference type="NCBI Taxonomy" id="1379739"/>
    <lineage>
        <taxon>Bacteria</taxon>
        <taxon>Bacillati</taxon>
        <taxon>Bacillota</taxon>
        <taxon>Clostridia</taxon>
        <taxon>Eubacteriales</taxon>
        <taxon>Clostridiaceae</taxon>
        <taxon>Clostridium</taxon>
    </lineage>
</organism>
<reference evidence="2 3" key="1">
    <citation type="submission" date="2014-06" db="EMBL/GenBank/DDBJ databases">
        <title>Genome characterization of distinct group I Clostridium botulinum lineages.</title>
        <authorList>
            <person name="Giordani F."/>
            <person name="Anselmo A."/>
            <person name="Fillo S."/>
            <person name="Palozzi A.M."/>
            <person name="Fortunato A."/>
            <person name="Gentile B."/>
            <person name="Ciammaruconi A."/>
            <person name="Anniballi F."/>
            <person name="De Medici D."/>
            <person name="Lista F."/>
        </authorList>
    </citation>
    <scope>NUCLEOTIDE SEQUENCE [LARGE SCALE GENOMIC DNA]</scope>
    <source>
        <strain evidence="2 3">B2 450</strain>
    </source>
</reference>
<dbReference type="RefSeq" id="WP_043031999.1">
    <property type="nucleotide sequence ID" value="NZ_JXSU01000007.1"/>
</dbReference>
<keyword evidence="1" id="KW-0812">Transmembrane</keyword>